<keyword evidence="8" id="KW-1185">Reference proteome</keyword>
<proteinExistence type="predicted"/>
<feature type="domain" description="CHASE" evidence="5">
    <location>
        <begin position="1"/>
        <end position="84"/>
    </location>
</feature>
<dbReference type="AlphaFoldDB" id="A0A7W2EMZ8"/>
<evidence type="ECO:0000256" key="2">
    <source>
        <dbReference type="ARBA" id="ARBA00022692"/>
    </source>
</evidence>
<organism evidence="7 8">
    <name type="scientific">Rugamonas fusca</name>
    <dbReference type="NCBI Taxonomy" id="2758568"/>
    <lineage>
        <taxon>Bacteria</taxon>
        <taxon>Pseudomonadati</taxon>
        <taxon>Pseudomonadota</taxon>
        <taxon>Betaproteobacteria</taxon>
        <taxon>Burkholderiales</taxon>
        <taxon>Oxalobacteraceae</taxon>
        <taxon>Telluria group</taxon>
        <taxon>Rugamonas</taxon>
    </lineage>
</organism>
<dbReference type="GO" id="GO:0003824">
    <property type="term" value="F:catalytic activity"/>
    <property type="evidence" value="ECO:0007669"/>
    <property type="project" value="UniProtKB-ARBA"/>
</dbReference>
<dbReference type="RefSeq" id="WP_182220998.1">
    <property type="nucleotide sequence ID" value="NZ_JACEZS010000110.1"/>
</dbReference>
<keyword evidence="2" id="KW-0812">Transmembrane</keyword>
<dbReference type="Pfam" id="PF03924">
    <property type="entry name" value="CHASE"/>
    <property type="match status" value="1"/>
</dbReference>
<keyword evidence="4" id="KW-0472">Membrane</keyword>
<protein>
    <submittedName>
        <fullName evidence="7">CHASE domain-containing protein</fullName>
    </submittedName>
</protein>
<evidence type="ECO:0000313" key="8">
    <source>
        <dbReference type="Proteomes" id="UP000566711"/>
    </source>
</evidence>
<dbReference type="Gene3D" id="3.30.450.350">
    <property type="entry name" value="CHASE domain"/>
    <property type="match status" value="1"/>
</dbReference>
<evidence type="ECO:0000259" key="5">
    <source>
        <dbReference type="PROSITE" id="PS50839"/>
    </source>
</evidence>
<keyword evidence="3" id="KW-1133">Transmembrane helix</keyword>
<comment type="subcellular location">
    <subcellularLocation>
        <location evidence="1">Membrane</location>
    </subcellularLocation>
</comment>
<feature type="non-terminal residue" evidence="7">
    <location>
        <position position="1"/>
    </location>
</feature>
<feature type="non-terminal residue" evidence="7">
    <location>
        <position position="84"/>
    </location>
</feature>
<dbReference type="PROSITE" id="PS50839">
    <property type="entry name" value="CHASE"/>
    <property type="match status" value="1"/>
</dbReference>
<dbReference type="EMBL" id="JACEZS010000113">
    <property type="protein sequence ID" value="MBA5608889.1"/>
    <property type="molecule type" value="Genomic_DNA"/>
</dbReference>
<accession>A0A7W2EMZ8</accession>
<evidence type="ECO:0000256" key="4">
    <source>
        <dbReference type="ARBA" id="ARBA00023136"/>
    </source>
</evidence>
<sequence length="84" mass="8752">NDQAILSGHTQLVQESAGDGGGGVLLFLPVYRPGMAHGTMAERRGALLGWVDASFRLRDLISGILAGNVNAVGVTLDLDIYDGT</sequence>
<evidence type="ECO:0000256" key="1">
    <source>
        <dbReference type="ARBA" id="ARBA00004370"/>
    </source>
</evidence>
<comment type="caution">
    <text evidence="7">The sequence shown here is derived from an EMBL/GenBank/DDBJ whole genome shotgun (WGS) entry which is preliminary data.</text>
</comment>
<dbReference type="EMBL" id="JACEZS010000110">
    <property type="protein sequence ID" value="MBA5608886.1"/>
    <property type="molecule type" value="Genomic_DNA"/>
</dbReference>
<name>A0A7W2EMZ8_9BURK</name>
<dbReference type="InterPro" id="IPR042240">
    <property type="entry name" value="CHASE_sf"/>
</dbReference>
<evidence type="ECO:0000256" key="3">
    <source>
        <dbReference type="ARBA" id="ARBA00022989"/>
    </source>
</evidence>
<evidence type="ECO:0000313" key="7">
    <source>
        <dbReference type="EMBL" id="MBA5608889.1"/>
    </source>
</evidence>
<dbReference type="GO" id="GO:0007165">
    <property type="term" value="P:signal transduction"/>
    <property type="evidence" value="ECO:0007669"/>
    <property type="project" value="UniProtKB-ARBA"/>
</dbReference>
<dbReference type="GO" id="GO:0016020">
    <property type="term" value="C:membrane"/>
    <property type="evidence" value="ECO:0007669"/>
    <property type="project" value="UniProtKB-SubCell"/>
</dbReference>
<gene>
    <name evidence="6" type="ORF">H3H36_26555</name>
    <name evidence="7" type="ORF">H3H36_26570</name>
</gene>
<reference evidence="7 8" key="1">
    <citation type="submission" date="2020-07" db="EMBL/GenBank/DDBJ databases">
        <title>Novel species isolated from subtropical streams in China.</title>
        <authorList>
            <person name="Lu H."/>
        </authorList>
    </citation>
    <scope>NUCLEOTIDE SEQUENCE [LARGE SCALE GENOMIC DNA]</scope>
    <source>
        <strain evidence="7 8">FT3S</strain>
    </source>
</reference>
<evidence type="ECO:0000313" key="6">
    <source>
        <dbReference type="EMBL" id="MBA5608886.1"/>
    </source>
</evidence>
<dbReference type="InterPro" id="IPR006189">
    <property type="entry name" value="CHASE_dom"/>
</dbReference>
<dbReference type="Proteomes" id="UP000566711">
    <property type="component" value="Unassembled WGS sequence"/>
</dbReference>